<name>A0AAV3UC02_9EURY</name>
<keyword evidence="3" id="KW-1185">Reference proteome</keyword>
<evidence type="ECO:0000259" key="1">
    <source>
        <dbReference type="Pfam" id="PF08350"/>
    </source>
</evidence>
<dbReference type="Proteomes" id="UP001501729">
    <property type="component" value="Unassembled WGS sequence"/>
</dbReference>
<sequence length="266" mass="29571">MENPQPFIEYVLRSGARTDVLLAIADGSDSTQSLLNRNLASESAVYNALTELENRGLIHVPRRKRWAVTGTGSVVADLIEHQRETERVLRTDIDYWRNHDITVLPRPFRSCLADLADGEIVRATDTQPSRAVREVEKRLEPATAASVIAPVFNERYSNAFLAGCDNPRLVLGEDVFADLITDADVGENDGGDNLRTRVADVAFALTVTDDCLLFSLPLLDGSYDAQTEFVAESERARCWGTELFEYIWKDAESATAYAESLDTNVR</sequence>
<protein>
    <recommendedName>
        <fullName evidence="1">Methanogenesis regulatory protein FilR1 middle domain-containing protein</fullName>
    </recommendedName>
</protein>
<reference evidence="2 3" key="1">
    <citation type="journal article" date="2019" name="Int. J. Syst. Evol. Microbiol.">
        <title>The Global Catalogue of Microorganisms (GCM) 10K type strain sequencing project: providing services to taxonomists for standard genome sequencing and annotation.</title>
        <authorList>
            <consortium name="The Broad Institute Genomics Platform"/>
            <consortium name="The Broad Institute Genome Sequencing Center for Infectious Disease"/>
            <person name="Wu L."/>
            <person name="Ma J."/>
        </authorList>
    </citation>
    <scope>NUCLEOTIDE SEQUENCE [LARGE SCALE GENOMIC DNA]</scope>
    <source>
        <strain evidence="2 3">JCM 17504</strain>
    </source>
</reference>
<comment type="caution">
    <text evidence="2">The sequence shown here is derived from an EMBL/GenBank/DDBJ whole genome shotgun (WGS) entry which is preliminary data.</text>
</comment>
<dbReference type="SUPFAM" id="SSF46785">
    <property type="entry name" value="Winged helix' DNA-binding domain"/>
    <property type="match status" value="1"/>
</dbReference>
<evidence type="ECO:0000313" key="2">
    <source>
        <dbReference type="EMBL" id="GAA5042968.1"/>
    </source>
</evidence>
<dbReference type="AlphaFoldDB" id="A0AAV3UC02"/>
<organism evidence="2 3">
    <name type="scientific">Haladaptatus pallidirubidus</name>
    <dbReference type="NCBI Taxonomy" id="1008152"/>
    <lineage>
        <taxon>Archaea</taxon>
        <taxon>Methanobacteriati</taxon>
        <taxon>Methanobacteriota</taxon>
        <taxon>Stenosarchaea group</taxon>
        <taxon>Halobacteria</taxon>
        <taxon>Halobacteriales</taxon>
        <taxon>Haladaptataceae</taxon>
        <taxon>Haladaptatus</taxon>
    </lineage>
</organism>
<dbReference type="Pfam" id="PF08350">
    <property type="entry name" value="FilR1_middle"/>
    <property type="match status" value="1"/>
</dbReference>
<dbReference type="GeneID" id="68611244"/>
<dbReference type="InterPro" id="IPR036390">
    <property type="entry name" value="WH_DNA-bd_sf"/>
</dbReference>
<proteinExistence type="predicted"/>
<feature type="domain" description="Methanogenesis regulatory protein FilR1 middle" evidence="1">
    <location>
        <begin position="128"/>
        <end position="250"/>
    </location>
</feature>
<dbReference type="RefSeq" id="WP_227775493.1">
    <property type="nucleotide sequence ID" value="NZ_BAABKX010000001.1"/>
</dbReference>
<accession>A0AAV3UC02</accession>
<evidence type="ECO:0000313" key="3">
    <source>
        <dbReference type="Proteomes" id="UP001501729"/>
    </source>
</evidence>
<dbReference type="EMBL" id="BAABKX010000001">
    <property type="protein sequence ID" value="GAA5042968.1"/>
    <property type="molecule type" value="Genomic_DNA"/>
</dbReference>
<dbReference type="InterPro" id="IPR013561">
    <property type="entry name" value="FilR1_middle_dom"/>
</dbReference>
<gene>
    <name evidence="2" type="ORF">GCM10025751_07000</name>
</gene>